<protein>
    <submittedName>
        <fullName evidence="5">Uncharacterized protein</fullName>
    </submittedName>
</protein>
<keyword evidence="2" id="KW-0809">Transit peptide</keyword>
<feature type="region of interest" description="Disordered" evidence="3">
    <location>
        <begin position="56"/>
        <end position="76"/>
    </location>
</feature>
<dbReference type="PANTHER" id="PTHR13068:SF151">
    <property type="entry name" value="TRANSCRIPTION TERMINATION FACTOR MTERF9, CHLOROPLASTIC"/>
    <property type="match status" value="1"/>
</dbReference>
<feature type="signal peptide" evidence="4">
    <location>
        <begin position="1"/>
        <end position="20"/>
    </location>
</feature>
<reference evidence="5 6" key="1">
    <citation type="journal article" date="2020" name="G3 (Bethesda)">
        <title>Improved Reference Genome for Cyclotella cryptica CCMP332, a Model for Cell Wall Morphogenesis, Salinity Adaptation, and Lipid Production in Diatoms (Bacillariophyta).</title>
        <authorList>
            <person name="Roberts W.R."/>
            <person name="Downey K.M."/>
            <person name="Ruck E.C."/>
            <person name="Traller J.C."/>
            <person name="Alverson A.J."/>
        </authorList>
    </citation>
    <scope>NUCLEOTIDE SEQUENCE [LARGE SCALE GENOMIC DNA]</scope>
    <source>
        <strain evidence="5 6">CCMP332</strain>
    </source>
</reference>
<keyword evidence="4" id="KW-0732">Signal</keyword>
<proteinExistence type="inferred from homology"/>
<organism evidence="5 6">
    <name type="scientific">Cyclotella cryptica</name>
    <dbReference type="NCBI Taxonomy" id="29204"/>
    <lineage>
        <taxon>Eukaryota</taxon>
        <taxon>Sar</taxon>
        <taxon>Stramenopiles</taxon>
        <taxon>Ochrophyta</taxon>
        <taxon>Bacillariophyta</taxon>
        <taxon>Coscinodiscophyceae</taxon>
        <taxon>Thalassiosirophycidae</taxon>
        <taxon>Stephanodiscales</taxon>
        <taxon>Stephanodiscaceae</taxon>
        <taxon>Cyclotella</taxon>
    </lineage>
</organism>
<name>A0ABD3NZR4_9STRA</name>
<feature type="chain" id="PRO_5044858022" evidence="4">
    <location>
        <begin position="21"/>
        <end position="705"/>
    </location>
</feature>
<evidence type="ECO:0000256" key="1">
    <source>
        <dbReference type="ARBA" id="ARBA00007692"/>
    </source>
</evidence>
<dbReference type="InterPro" id="IPR003690">
    <property type="entry name" value="MTERF"/>
</dbReference>
<dbReference type="SMART" id="SM00733">
    <property type="entry name" value="Mterf"/>
    <property type="match status" value="6"/>
</dbReference>
<feature type="region of interest" description="Disordered" evidence="3">
    <location>
        <begin position="686"/>
        <end position="705"/>
    </location>
</feature>
<evidence type="ECO:0000313" key="6">
    <source>
        <dbReference type="Proteomes" id="UP001516023"/>
    </source>
</evidence>
<sequence length="705" mass="78300">MTKSLKFMFALAVLRPEIGASFKSSTIRCVPRETPSLSPLRVASCTWATSNDGLASSTRRGTIVGGPEQERVPQKSKAPLVDSALLRFLSSQKNAPNGANKQLKLNSPSATAIEEKTVVEVDVIGLATESLLQAQLNEVLQTNLSPAEVTDLVDQKIAETQSWLSQYNAQKVALKLQALGVEEAASLSAGKIVQDYVLARVTRRRIRKFLQERDASWQSGNPLPFDRSGMKQNMSPASTSKYDLAGVVDVMTEYGLTGIDIAAVFSHTPSVAMMKARSTTNTFRGEGTDIERRDFTLEEALNCAFVELLGKTLKLRRYDARKVLRACPGLLTSTGSSSAEKVVKLMVSLGSSTNAIARDKASLPILLSRSPALIFRLVAFLSSAQLKVPLNAIGPILRQKQSAEMLDAVAPLKTPLSLGGEFDEITNKNLTDSEAESEILGYFKLDNTMRREKIERGYQSMEAVANVLRLSAGIRDFRKILSSYPHVFFLNATNIIAVTSFLKEEVGMTREDVAKAIQTFPTLLEQDVEKMREVVKHLQLLEVDEEALPSMLRSFPATLLLDTESDIAPVVDFLRGIGVRNIGRFVTRLPPVLGYSVENDLKPKWNFLKEVCQFDYFEVVRFPAYFSYPLERVIKMRYSYLRDCKGIPIQLARVDDVLRFGDRDFATEIALEDDNGVAFSKFVEEHSSTSRSSIRARQNKKRKKQ</sequence>
<comment type="caution">
    <text evidence="5">The sequence shown here is derived from an EMBL/GenBank/DDBJ whole genome shotgun (WGS) entry which is preliminary data.</text>
</comment>
<dbReference type="Proteomes" id="UP001516023">
    <property type="component" value="Unassembled WGS sequence"/>
</dbReference>
<dbReference type="Gene3D" id="1.25.70.10">
    <property type="entry name" value="Transcription termination factor 3, mitochondrial"/>
    <property type="match status" value="2"/>
</dbReference>
<evidence type="ECO:0000256" key="2">
    <source>
        <dbReference type="ARBA" id="ARBA00022946"/>
    </source>
</evidence>
<dbReference type="Pfam" id="PF02536">
    <property type="entry name" value="mTERF"/>
    <property type="match status" value="1"/>
</dbReference>
<gene>
    <name evidence="5" type="ORF">HJC23_012807</name>
</gene>
<dbReference type="EMBL" id="JABMIG020000322">
    <property type="protein sequence ID" value="KAL3781257.1"/>
    <property type="molecule type" value="Genomic_DNA"/>
</dbReference>
<keyword evidence="6" id="KW-1185">Reference proteome</keyword>
<dbReference type="AlphaFoldDB" id="A0ABD3NZR4"/>
<evidence type="ECO:0000313" key="5">
    <source>
        <dbReference type="EMBL" id="KAL3781257.1"/>
    </source>
</evidence>
<evidence type="ECO:0000256" key="4">
    <source>
        <dbReference type="SAM" id="SignalP"/>
    </source>
</evidence>
<dbReference type="PANTHER" id="PTHR13068">
    <property type="entry name" value="CGI-12 PROTEIN-RELATED"/>
    <property type="match status" value="1"/>
</dbReference>
<accession>A0ABD3NZR4</accession>
<dbReference type="InterPro" id="IPR038538">
    <property type="entry name" value="MTERF_sf"/>
</dbReference>
<evidence type="ECO:0000256" key="3">
    <source>
        <dbReference type="SAM" id="MobiDB-lite"/>
    </source>
</evidence>
<comment type="similarity">
    <text evidence="1">Belongs to the mTERF family.</text>
</comment>